<evidence type="ECO:0000313" key="2">
    <source>
        <dbReference type="Proteomes" id="UP000214880"/>
    </source>
</evidence>
<dbReference type="RefSeq" id="WP_173813082.1">
    <property type="nucleotide sequence ID" value="NZ_FNHB01000005.1"/>
</dbReference>
<keyword evidence="2" id="KW-1185">Reference proteome</keyword>
<reference evidence="1 2" key="1">
    <citation type="submission" date="2016-10" db="EMBL/GenBank/DDBJ databases">
        <authorList>
            <person name="de Groot N.N."/>
        </authorList>
    </citation>
    <scope>NUCLEOTIDE SEQUENCE [LARGE SCALE GENOMIC DNA]</scope>
    <source>
        <strain evidence="1 2">DSM 1736</strain>
    </source>
</reference>
<dbReference type="AlphaFoldDB" id="A0A1G9U8L2"/>
<sequence length="56" mass="6144">MNTNSNHLTGELGNSAENQLLDQTSLGGTKEKTNRIIIVIENGRVVKYIQKTICKG</sequence>
<name>A0A1G9U8L2_9FIRM</name>
<evidence type="ECO:0000313" key="1">
    <source>
        <dbReference type="EMBL" id="SDM56280.1"/>
    </source>
</evidence>
<proteinExistence type="predicted"/>
<dbReference type="Proteomes" id="UP000214880">
    <property type="component" value="Unassembled WGS sequence"/>
</dbReference>
<gene>
    <name evidence="1" type="ORF">SAMN04488502_105229</name>
</gene>
<accession>A0A1G9U8L2</accession>
<protein>
    <submittedName>
        <fullName evidence="1">Uncharacterized protein</fullName>
    </submittedName>
</protein>
<dbReference type="EMBL" id="FNHB01000005">
    <property type="protein sequence ID" value="SDM56280.1"/>
    <property type="molecule type" value="Genomic_DNA"/>
</dbReference>
<organism evidence="1 2">
    <name type="scientific">Dendrosporobacter quercicolus</name>
    <dbReference type="NCBI Taxonomy" id="146817"/>
    <lineage>
        <taxon>Bacteria</taxon>
        <taxon>Bacillati</taxon>
        <taxon>Bacillota</taxon>
        <taxon>Negativicutes</taxon>
        <taxon>Selenomonadales</taxon>
        <taxon>Sporomusaceae</taxon>
        <taxon>Dendrosporobacter</taxon>
    </lineage>
</organism>